<reference evidence="2" key="1">
    <citation type="submission" date="2022-07" db="EMBL/GenBank/DDBJ databases">
        <title>Genome analysis of Parmales, a sister group of diatoms, reveals the evolutionary specialization of diatoms from phago-mixotrophs to photoautotrophs.</title>
        <authorList>
            <person name="Ban H."/>
            <person name="Sato S."/>
            <person name="Yoshikawa S."/>
            <person name="Kazumasa Y."/>
            <person name="Nakamura Y."/>
            <person name="Ichinomiya M."/>
            <person name="Saitoh K."/>
            <person name="Sato N."/>
            <person name="Blanc-Mathieu R."/>
            <person name="Endo H."/>
            <person name="Kuwata A."/>
            <person name="Ogata H."/>
        </authorList>
    </citation>
    <scope>NUCLEOTIDE SEQUENCE</scope>
</reference>
<proteinExistence type="predicted"/>
<evidence type="ECO:0000256" key="1">
    <source>
        <dbReference type="SAM" id="Coils"/>
    </source>
</evidence>
<keyword evidence="3" id="KW-1185">Reference proteome</keyword>
<organism evidence="2 3">
    <name type="scientific">Triparma retinervis</name>
    <dbReference type="NCBI Taxonomy" id="2557542"/>
    <lineage>
        <taxon>Eukaryota</taxon>
        <taxon>Sar</taxon>
        <taxon>Stramenopiles</taxon>
        <taxon>Ochrophyta</taxon>
        <taxon>Bolidophyceae</taxon>
        <taxon>Parmales</taxon>
        <taxon>Triparmaceae</taxon>
        <taxon>Triparma</taxon>
    </lineage>
</organism>
<comment type="caution">
    <text evidence="2">The sequence shown here is derived from an EMBL/GenBank/DDBJ whole genome shotgun (WGS) entry which is preliminary data.</text>
</comment>
<dbReference type="EMBL" id="BRXZ01004130">
    <property type="protein sequence ID" value="GMH69044.1"/>
    <property type="molecule type" value="Genomic_DNA"/>
</dbReference>
<accession>A0A9W7ABM3</accession>
<gene>
    <name evidence="2" type="ORF">TrRE_jg10079</name>
</gene>
<protein>
    <submittedName>
        <fullName evidence="2">Uncharacterized protein</fullName>
    </submittedName>
</protein>
<feature type="coiled-coil region" evidence="1">
    <location>
        <begin position="13"/>
        <end position="40"/>
    </location>
</feature>
<keyword evidence="1" id="KW-0175">Coiled coil</keyword>
<dbReference type="Proteomes" id="UP001165082">
    <property type="component" value="Unassembled WGS sequence"/>
</dbReference>
<dbReference type="AlphaFoldDB" id="A0A9W7ABM3"/>
<evidence type="ECO:0000313" key="3">
    <source>
        <dbReference type="Proteomes" id="UP001165082"/>
    </source>
</evidence>
<evidence type="ECO:0000313" key="2">
    <source>
        <dbReference type="EMBL" id="GMH69044.1"/>
    </source>
</evidence>
<sequence>MEKINNVECVELLNRLKTRRVKAKRMAEEKKREEEEKRSKFYRTRLGGFVNSSKYHLLVVQARKGELAGAGRNGRKERLRGLE</sequence>
<name>A0A9W7ABM3_9STRA</name>
<feature type="non-terminal residue" evidence="2">
    <location>
        <position position="83"/>
    </location>
</feature>